<dbReference type="HOGENOM" id="CLU_3088015_0_0_1"/>
<dbReference type="InParanoid" id="A0A0C3GCT8"/>
<dbReference type="EMBL" id="KN832975">
    <property type="protein sequence ID" value="KIM89519.1"/>
    <property type="molecule type" value="Genomic_DNA"/>
</dbReference>
<reference evidence="1 2" key="1">
    <citation type="submission" date="2014-04" db="EMBL/GenBank/DDBJ databases">
        <authorList>
            <consortium name="DOE Joint Genome Institute"/>
            <person name="Kuo A."/>
            <person name="Tarkka M."/>
            <person name="Buscot F."/>
            <person name="Kohler A."/>
            <person name="Nagy L.G."/>
            <person name="Floudas D."/>
            <person name="Copeland A."/>
            <person name="Barry K.W."/>
            <person name="Cichocki N."/>
            <person name="Veneault-Fourrey C."/>
            <person name="LaButti K."/>
            <person name="Lindquist E.A."/>
            <person name="Lipzen A."/>
            <person name="Lundell T."/>
            <person name="Morin E."/>
            <person name="Murat C."/>
            <person name="Sun H."/>
            <person name="Tunlid A."/>
            <person name="Henrissat B."/>
            <person name="Grigoriev I.V."/>
            <person name="Hibbett D.S."/>
            <person name="Martin F."/>
            <person name="Nordberg H.P."/>
            <person name="Cantor M.N."/>
            <person name="Hua S.X."/>
        </authorList>
    </citation>
    <scope>NUCLEOTIDE SEQUENCE [LARGE SCALE GENOMIC DNA]</scope>
    <source>
        <strain evidence="1 2">F 1598</strain>
    </source>
</reference>
<accession>A0A0C3GCT8</accession>
<keyword evidence="2" id="KW-1185">Reference proteome</keyword>
<organism evidence="1 2">
    <name type="scientific">Piloderma croceum (strain F 1598)</name>
    <dbReference type="NCBI Taxonomy" id="765440"/>
    <lineage>
        <taxon>Eukaryota</taxon>
        <taxon>Fungi</taxon>
        <taxon>Dikarya</taxon>
        <taxon>Basidiomycota</taxon>
        <taxon>Agaricomycotina</taxon>
        <taxon>Agaricomycetes</taxon>
        <taxon>Agaricomycetidae</taxon>
        <taxon>Atheliales</taxon>
        <taxon>Atheliaceae</taxon>
        <taxon>Piloderma</taxon>
    </lineage>
</organism>
<dbReference type="AlphaFoldDB" id="A0A0C3GCT8"/>
<protein>
    <submittedName>
        <fullName evidence="1">Uncharacterized protein</fullName>
    </submittedName>
</protein>
<name>A0A0C3GCT8_PILCF</name>
<reference evidence="2" key="2">
    <citation type="submission" date="2015-01" db="EMBL/GenBank/DDBJ databases">
        <title>Evolutionary Origins and Diversification of the Mycorrhizal Mutualists.</title>
        <authorList>
            <consortium name="DOE Joint Genome Institute"/>
            <consortium name="Mycorrhizal Genomics Consortium"/>
            <person name="Kohler A."/>
            <person name="Kuo A."/>
            <person name="Nagy L.G."/>
            <person name="Floudas D."/>
            <person name="Copeland A."/>
            <person name="Barry K.W."/>
            <person name="Cichocki N."/>
            <person name="Veneault-Fourrey C."/>
            <person name="LaButti K."/>
            <person name="Lindquist E.A."/>
            <person name="Lipzen A."/>
            <person name="Lundell T."/>
            <person name="Morin E."/>
            <person name="Murat C."/>
            <person name="Riley R."/>
            <person name="Ohm R."/>
            <person name="Sun H."/>
            <person name="Tunlid A."/>
            <person name="Henrissat B."/>
            <person name="Grigoriev I.V."/>
            <person name="Hibbett D.S."/>
            <person name="Martin F."/>
        </authorList>
    </citation>
    <scope>NUCLEOTIDE SEQUENCE [LARGE SCALE GENOMIC DNA]</scope>
    <source>
        <strain evidence="2">F 1598</strain>
    </source>
</reference>
<sequence>MKCGCRKLATKVICCTRKKVKSYMLYRSMNVIGWTQSTVAKNGFEDHEHGDK</sequence>
<evidence type="ECO:0000313" key="1">
    <source>
        <dbReference type="EMBL" id="KIM89519.1"/>
    </source>
</evidence>
<proteinExistence type="predicted"/>
<evidence type="ECO:0000313" key="2">
    <source>
        <dbReference type="Proteomes" id="UP000054166"/>
    </source>
</evidence>
<dbReference type="Proteomes" id="UP000054166">
    <property type="component" value="Unassembled WGS sequence"/>
</dbReference>
<gene>
    <name evidence="1" type="ORF">PILCRDRAFT_813454</name>
</gene>